<keyword evidence="2" id="KW-0472">Membrane</keyword>
<evidence type="ECO:0000256" key="2">
    <source>
        <dbReference type="SAM" id="Phobius"/>
    </source>
</evidence>
<comment type="caution">
    <text evidence="3">The sequence shown here is derived from an EMBL/GenBank/DDBJ whole genome shotgun (WGS) entry which is preliminary data.</text>
</comment>
<keyword evidence="2" id="KW-0812">Transmembrane</keyword>
<sequence>MRPGPVSTRGWRAGSTRDRLPGRRGRGACGAIVVGMDLTTVLVTVAIVGLVLYKQFSGRFVAAGNREIVLPFVIIGIGVATLAATHPPVTGLGIALLAVELVLAAGLGIVRGYAFRLESRDGWLYRRGSAALLGAWMLTIAVRVGASLVGDSAGAGALIAATSALVFGGSLAVQAVVLRRRVAADGRPVRPVAGRRAGAAL</sequence>
<keyword evidence="2" id="KW-1133">Transmembrane helix</keyword>
<feature type="transmembrane region" description="Helical" evidence="2">
    <location>
        <begin position="92"/>
        <end position="110"/>
    </location>
</feature>
<evidence type="ECO:0000313" key="3">
    <source>
        <dbReference type="EMBL" id="RZT88229.1"/>
    </source>
</evidence>
<feature type="transmembrane region" description="Helical" evidence="2">
    <location>
        <begin position="155"/>
        <end position="178"/>
    </location>
</feature>
<protein>
    <recommendedName>
        <fullName evidence="5">DUF1453 domain-containing protein</fullName>
    </recommendedName>
</protein>
<evidence type="ECO:0008006" key="5">
    <source>
        <dbReference type="Google" id="ProtNLM"/>
    </source>
</evidence>
<evidence type="ECO:0000256" key="1">
    <source>
        <dbReference type="SAM" id="MobiDB-lite"/>
    </source>
</evidence>
<feature type="transmembrane region" description="Helical" evidence="2">
    <location>
        <begin position="31"/>
        <end position="56"/>
    </location>
</feature>
<reference evidence="3 4" key="1">
    <citation type="submission" date="2019-02" db="EMBL/GenBank/DDBJ databases">
        <title>Sequencing the genomes of 1000 actinobacteria strains.</title>
        <authorList>
            <person name="Klenk H.-P."/>
        </authorList>
    </citation>
    <scope>NUCLEOTIDE SEQUENCE [LARGE SCALE GENOMIC DNA]</scope>
    <source>
        <strain evidence="3 4">DSM 45779</strain>
    </source>
</reference>
<feature type="transmembrane region" description="Helical" evidence="2">
    <location>
        <begin position="68"/>
        <end position="86"/>
    </location>
</feature>
<gene>
    <name evidence="3" type="ORF">EV383_5168</name>
</gene>
<dbReference type="AlphaFoldDB" id="A0A4Q7V6A7"/>
<accession>A0A4Q7V6A7</accession>
<evidence type="ECO:0000313" key="4">
    <source>
        <dbReference type="Proteomes" id="UP000291591"/>
    </source>
</evidence>
<feature type="region of interest" description="Disordered" evidence="1">
    <location>
        <begin position="1"/>
        <end position="21"/>
    </location>
</feature>
<keyword evidence="4" id="KW-1185">Reference proteome</keyword>
<proteinExistence type="predicted"/>
<dbReference type="EMBL" id="SHKL01000001">
    <property type="protein sequence ID" value="RZT88229.1"/>
    <property type="molecule type" value="Genomic_DNA"/>
</dbReference>
<name>A0A4Q7V6A7_PSEST</name>
<dbReference type="Proteomes" id="UP000291591">
    <property type="component" value="Unassembled WGS sequence"/>
</dbReference>
<organism evidence="3 4">
    <name type="scientific">Pseudonocardia sediminis</name>
    <dbReference type="NCBI Taxonomy" id="1397368"/>
    <lineage>
        <taxon>Bacteria</taxon>
        <taxon>Bacillati</taxon>
        <taxon>Actinomycetota</taxon>
        <taxon>Actinomycetes</taxon>
        <taxon>Pseudonocardiales</taxon>
        <taxon>Pseudonocardiaceae</taxon>
        <taxon>Pseudonocardia</taxon>
    </lineage>
</organism>
<feature type="transmembrane region" description="Helical" evidence="2">
    <location>
        <begin position="130"/>
        <end position="149"/>
    </location>
</feature>